<comment type="caution">
    <text evidence="5">The sequence shown here is derived from an EMBL/GenBank/DDBJ whole genome shotgun (WGS) entry which is preliminary data.</text>
</comment>
<gene>
    <name evidence="5" type="ORF">FB564_1653</name>
</gene>
<name>A0A542XL91_SALAC</name>
<dbReference type="PANTHER" id="PTHR30055:SF226">
    <property type="entry name" value="HTH-TYPE TRANSCRIPTIONAL REGULATOR PKSA"/>
    <property type="match status" value="1"/>
</dbReference>
<keyword evidence="3" id="KW-0472">Membrane</keyword>
<dbReference type="EMBL" id="VFOL01000001">
    <property type="protein sequence ID" value="TQL36550.1"/>
    <property type="molecule type" value="Genomic_DNA"/>
</dbReference>
<dbReference type="Proteomes" id="UP000315983">
    <property type="component" value="Unassembled WGS sequence"/>
</dbReference>
<reference evidence="5 6" key="1">
    <citation type="submission" date="2019-06" db="EMBL/GenBank/DDBJ databases">
        <title>Sequencing the genomes of 1000 actinobacteria strains.</title>
        <authorList>
            <person name="Klenk H.-P."/>
        </authorList>
    </citation>
    <scope>NUCLEOTIDE SEQUENCE [LARGE SCALE GENOMIC DNA]</scope>
    <source>
        <strain evidence="5 6">DSM 44819</strain>
    </source>
</reference>
<evidence type="ECO:0000256" key="3">
    <source>
        <dbReference type="SAM" id="Phobius"/>
    </source>
</evidence>
<keyword evidence="1 2" id="KW-0238">DNA-binding</keyword>
<dbReference type="GO" id="GO:0000976">
    <property type="term" value="F:transcription cis-regulatory region binding"/>
    <property type="evidence" value="ECO:0007669"/>
    <property type="project" value="TreeGrafter"/>
</dbReference>
<evidence type="ECO:0000256" key="2">
    <source>
        <dbReference type="PROSITE-ProRule" id="PRU00335"/>
    </source>
</evidence>
<dbReference type="SUPFAM" id="SSF46689">
    <property type="entry name" value="Homeodomain-like"/>
    <property type="match status" value="1"/>
</dbReference>
<dbReference type="Gene3D" id="1.10.357.10">
    <property type="entry name" value="Tetracycline Repressor, domain 2"/>
    <property type="match status" value="1"/>
</dbReference>
<protein>
    <submittedName>
        <fullName evidence="5">TetR family transcriptional regulator</fullName>
    </submittedName>
</protein>
<evidence type="ECO:0000256" key="1">
    <source>
        <dbReference type="ARBA" id="ARBA00023125"/>
    </source>
</evidence>
<dbReference type="PANTHER" id="PTHR30055">
    <property type="entry name" value="HTH-TYPE TRANSCRIPTIONAL REGULATOR RUTR"/>
    <property type="match status" value="1"/>
</dbReference>
<evidence type="ECO:0000313" key="6">
    <source>
        <dbReference type="Proteomes" id="UP000315983"/>
    </source>
</evidence>
<sequence length="223" mass="24544">MRLTRSRKVRLDCLFCERHAEAVSGVPTRVPQQERSRATQARLLEATVECLVEHGWSGTTTTVVATRAGVSRGAQLHHYPTKAALVTAAVAHLAERRAEELRVEAEALPAGPRRLDRVVDLLAAAFTGPLFVAALELWVAARTDRELRAALVPLEARLGREMHRLTVAMLEVDERRPGVREAVQATLDLLRGLGVANLLNDDSVRRAALLTAWKHQLTDLLAP</sequence>
<evidence type="ECO:0000259" key="4">
    <source>
        <dbReference type="PROSITE" id="PS50977"/>
    </source>
</evidence>
<feature type="domain" description="HTH tetR-type" evidence="4">
    <location>
        <begin position="37"/>
        <end position="97"/>
    </location>
</feature>
<dbReference type="InterPro" id="IPR001647">
    <property type="entry name" value="HTH_TetR"/>
</dbReference>
<dbReference type="InterPro" id="IPR009057">
    <property type="entry name" value="Homeodomain-like_sf"/>
</dbReference>
<keyword evidence="3" id="KW-0812">Transmembrane</keyword>
<proteinExistence type="predicted"/>
<evidence type="ECO:0000313" key="5">
    <source>
        <dbReference type="EMBL" id="TQL36550.1"/>
    </source>
</evidence>
<dbReference type="GO" id="GO:0003700">
    <property type="term" value="F:DNA-binding transcription factor activity"/>
    <property type="evidence" value="ECO:0007669"/>
    <property type="project" value="TreeGrafter"/>
</dbReference>
<feature type="DNA-binding region" description="H-T-H motif" evidence="2">
    <location>
        <begin position="60"/>
        <end position="79"/>
    </location>
</feature>
<dbReference type="PRINTS" id="PR00455">
    <property type="entry name" value="HTHTETR"/>
</dbReference>
<feature type="transmembrane region" description="Helical" evidence="3">
    <location>
        <begin position="121"/>
        <end position="141"/>
    </location>
</feature>
<dbReference type="PROSITE" id="PS50977">
    <property type="entry name" value="HTH_TETR_2"/>
    <property type="match status" value="1"/>
</dbReference>
<dbReference type="InterPro" id="IPR050109">
    <property type="entry name" value="HTH-type_TetR-like_transc_reg"/>
</dbReference>
<dbReference type="AlphaFoldDB" id="A0A542XL91"/>
<dbReference type="Pfam" id="PF00440">
    <property type="entry name" value="TetR_N"/>
    <property type="match status" value="1"/>
</dbReference>
<accession>A0A542XL91</accession>
<organism evidence="5 6">
    <name type="scientific">Salinispora arenicola</name>
    <dbReference type="NCBI Taxonomy" id="168697"/>
    <lineage>
        <taxon>Bacteria</taxon>
        <taxon>Bacillati</taxon>
        <taxon>Actinomycetota</taxon>
        <taxon>Actinomycetes</taxon>
        <taxon>Micromonosporales</taxon>
        <taxon>Micromonosporaceae</taxon>
        <taxon>Salinispora</taxon>
    </lineage>
</organism>
<keyword evidence="3" id="KW-1133">Transmembrane helix</keyword>